<accession>A0A2L2BPY3</accession>
<dbReference type="AlphaFoldDB" id="A0A2L2BPY3"/>
<reference evidence="7 8" key="1">
    <citation type="submission" date="2018-02" db="EMBL/GenBank/DDBJ databases">
        <title>Complete genome of the streamlined marine actinobacterium Pontimonas salivibrio CL-TW6 adapted to coastal planktonic lifestype.</title>
        <authorList>
            <person name="Cho B.C."/>
            <person name="Hardies S.C."/>
            <person name="Jang G.I."/>
            <person name="Hwang C.Y."/>
        </authorList>
    </citation>
    <scope>NUCLEOTIDE SEQUENCE [LARGE SCALE GENOMIC DNA]</scope>
    <source>
        <strain evidence="7 8">CL-TW6</strain>
    </source>
</reference>
<keyword evidence="4" id="KW-0812">Transmembrane</keyword>
<protein>
    <submittedName>
        <fullName evidence="7">Cupredoxin domain-containing protein</fullName>
    </submittedName>
</protein>
<evidence type="ECO:0000313" key="7">
    <source>
        <dbReference type="EMBL" id="AVG23726.1"/>
    </source>
</evidence>
<gene>
    <name evidence="7" type="ORF">C3B54_11746</name>
</gene>
<feature type="region of interest" description="Disordered" evidence="3">
    <location>
        <begin position="138"/>
        <end position="193"/>
    </location>
</feature>
<feature type="transmembrane region" description="Helical" evidence="4">
    <location>
        <begin position="195"/>
        <end position="220"/>
    </location>
</feature>
<name>A0A2L2BPY3_9MICO</name>
<evidence type="ECO:0000256" key="2">
    <source>
        <dbReference type="ARBA" id="ARBA00023008"/>
    </source>
</evidence>
<organism evidence="7 8">
    <name type="scientific">Pontimonas salivibrio</name>
    <dbReference type="NCBI Taxonomy" id="1159327"/>
    <lineage>
        <taxon>Bacteria</taxon>
        <taxon>Bacillati</taxon>
        <taxon>Actinomycetota</taxon>
        <taxon>Actinomycetes</taxon>
        <taxon>Micrococcales</taxon>
        <taxon>Microbacteriaceae</taxon>
        <taxon>Pontimonas</taxon>
    </lineage>
</organism>
<sequence>MEHSQRHTSLVLSAAMLTGLWVLAAVPALAHDQVIETTPGVGESVSDHPVDIIITTSGELLDLGGNSAGFAIIVNDEAGLFYGDGCVTVDGISLSTSANLGDTGPYTVTYQYISGDGHTLSGEYGFDFERPEDYLPAAGQSQAPVCGEPPVYPLESTGSDEEPSQELGSGEAEPSVSEPSAQPATEPAAGSVNPWWGSPATIASIVIPLGIGAALVYWFARRKPRQAD</sequence>
<feature type="domain" description="CopC" evidence="6">
    <location>
        <begin position="31"/>
        <end position="127"/>
    </location>
</feature>
<dbReference type="InterPro" id="IPR014756">
    <property type="entry name" value="Ig_E-set"/>
</dbReference>
<evidence type="ECO:0000313" key="8">
    <source>
        <dbReference type="Proteomes" id="UP000243077"/>
    </source>
</evidence>
<dbReference type="InterPro" id="IPR007348">
    <property type="entry name" value="CopC_dom"/>
</dbReference>
<dbReference type="OrthoDB" id="5242236at2"/>
<dbReference type="EMBL" id="CP026923">
    <property type="protein sequence ID" value="AVG23726.1"/>
    <property type="molecule type" value="Genomic_DNA"/>
</dbReference>
<dbReference type="InterPro" id="IPR014755">
    <property type="entry name" value="Cu-Rt/internalin_Ig-like"/>
</dbReference>
<evidence type="ECO:0000256" key="1">
    <source>
        <dbReference type="ARBA" id="ARBA00022729"/>
    </source>
</evidence>
<feature type="signal peptide" evidence="5">
    <location>
        <begin position="1"/>
        <end position="30"/>
    </location>
</feature>
<evidence type="ECO:0000256" key="5">
    <source>
        <dbReference type="SAM" id="SignalP"/>
    </source>
</evidence>
<dbReference type="KEGG" id="psai:C3B54_11746"/>
<keyword evidence="1 5" id="KW-0732">Signal</keyword>
<dbReference type="Proteomes" id="UP000243077">
    <property type="component" value="Chromosome"/>
</dbReference>
<dbReference type="SUPFAM" id="SSF81296">
    <property type="entry name" value="E set domains"/>
    <property type="match status" value="1"/>
</dbReference>
<evidence type="ECO:0000259" key="6">
    <source>
        <dbReference type="Pfam" id="PF04234"/>
    </source>
</evidence>
<evidence type="ECO:0000256" key="4">
    <source>
        <dbReference type="SAM" id="Phobius"/>
    </source>
</evidence>
<feature type="chain" id="PRO_5017931943" evidence="5">
    <location>
        <begin position="31"/>
        <end position="228"/>
    </location>
</feature>
<dbReference type="Pfam" id="PF04234">
    <property type="entry name" value="CopC"/>
    <property type="match status" value="1"/>
</dbReference>
<dbReference type="RefSeq" id="WP_104913298.1">
    <property type="nucleotide sequence ID" value="NZ_CP026923.1"/>
</dbReference>
<dbReference type="GO" id="GO:0042597">
    <property type="term" value="C:periplasmic space"/>
    <property type="evidence" value="ECO:0007669"/>
    <property type="project" value="InterPro"/>
</dbReference>
<keyword evidence="2" id="KW-0186">Copper</keyword>
<dbReference type="GO" id="GO:0046688">
    <property type="term" value="P:response to copper ion"/>
    <property type="evidence" value="ECO:0007669"/>
    <property type="project" value="InterPro"/>
</dbReference>
<keyword evidence="4" id="KW-0472">Membrane</keyword>
<keyword evidence="4" id="KW-1133">Transmembrane helix</keyword>
<dbReference type="Gene3D" id="2.60.40.1220">
    <property type="match status" value="1"/>
</dbReference>
<dbReference type="GO" id="GO:0005507">
    <property type="term" value="F:copper ion binding"/>
    <property type="evidence" value="ECO:0007669"/>
    <property type="project" value="InterPro"/>
</dbReference>
<keyword evidence="8" id="KW-1185">Reference proteome</keyword>
<proteinExistence type="predicted"/>
<evidence type="ECO:0000256" key="3">
    <source>
        <dbReference type="SAM" id="MobiDB-lite"/>
    </source>
</evidence>